<reference evidence="1" key="1">
    <citation type="journal article" date="2019" name="Science">
        <title>Mutation of a bHLH transcription factor allowed almond domestication.</title>
        <authorList>
            <person name="Sanchez-Perez R."/>
            <person name="Pavan S."/>
            <person name="Mazzeo R."/>
            <person name="Moldovan C."/>
            <person name="Aiese Cigliano R."/>
            <person name="Del Cueto J."/>
            <person name="Ricciardi F."/>
            <person name="Lotti C."/>
            <person name="Ricciardi L."/>
            <person name="Dicenta F."/>
            <person name="Lopez-Marques R.L."/>
            <person name="Lindberg Moller B."/>
        </authorList>
    </citation>
    <scope>NUCLEOTIDE SEQUENCE</scope>
</reference>
<proteinExistence type="predicted"/>
<dbReference type="EMBL" id="AP019301">
    <property type="protein sequence ID" value="BBH02906.1"/>
    <property type="molecule type" value="Genomic_DNA"/>
</dbReference>
<accession>A0A4Y1RG27</accession>
<protein>
    <submittedName>
        <fullName evidence="1">Lsd one like 1</fullName>
    </submittedName>
</protein>
<name>A0A4Y1RG27_PRUDU</name>
<sequence length="200" mass="23103">MEVWKECVMSPFHLPHIQLLQHHTHHLQMVHRANLCALDVGTFYSILLEPPLSVVRFVMQSLLCHLLAQKWPSWFVEDATPYSCISAEQRVYNVLAATLKSGGACQLWELQDAVNVSIWSKICEMCRRALPNRNSTTKNYHTPHKAGYYNATTLVLQSHSSFPPRLHLSVRTERPASHMYRRARLELKCKEPNSRTEQLT</sequence>
<gene>
    <name evidence="1" type="ORF">Prudu_013623</name>
</gene>
<organism evidence="1">
    <name type="scientific">Prunus dulcis</name>
    <name type="common">Almond</name>
    <name type="synonym">Amygdalus dulcis</name>
    <dbReference type="NCBI Taxonomy" id="3755"/>
    <lineage>
        <taxon>Eukaryota</taxon>
        <taxon>Viridiplantae</taxon>
        <taxon>Streptophyta</taxon>
        <taxon>Embryophyta</taxon>
        <taxon>Tracheophyta</taxon>
        <taxon>Spermatophyta</taxon>
        <taxon>Magnoliopsida</taxon>
        <taxon>eudicotyledons</taxon>
        <taxon>Gunneridae</taxon>
        <taxon>Pentapetalae</taxon>
        <taxon>rosids</taxon>
        <taxon>fabids</taxon>
        <taxon>Rosales</taxon>
        <taxon>Rosaceae</taxon>
        <taxon>Amygdaloideae</taxon>
        <taxon>Amygdaleae</taxon>
        <taxon>Prunus</taxon>
    </lineage>
</organism>
<dbReference type="AlphaFoldDB" id="A0A4Y1RG27"/>
<evidence type="ECO:0000313" key="1">
    <source>
        <dbReference type="EMBL" id="BBH02906.1"/>
    </source>
</evidence>